<dbReference type="InterPro" id="IPR000524">
    <property type="entry name" value="Tscrpt_reg_HTH_GntR"/>
</dbReference>
<dbReference type="PANTHER" id="PTHR46577">
    <property type="entry name" value="HTH-TYPE TRANSCRIPTIONAL REGULATORY PROTEIN GABR"/>
    <property type="match status" value="1"/>
</dbReference>
<keyword evidence="4" id="KW-0238">DNA-binding</keyword>
<dbReference type="InterPro" id="IPR036390">
    <property type="entry name" value="WH_DNA-bd_sf"/>
</dbReference>
<accession>A0A1H0W7G7</accession>
<evidence type="ECO:0000256" key="3">
    <source>
        <dbReference type="ARBA" id="ARBA00023015"/>
    </source>
</evidence>
<evidence type="ECO:0000313" key="7">
    <source>
        <dbReference type="EMBL" id="SDP86690.1"/>
    </source>
</evidence>
<dbReference type="Gene3D" id="3.90.1150.10">
    <property type="entry name" value="Aspartate Aminotransferase, domain 1"/>
    <property type="match status" value="1"/>
</dbReference>
<dbReference type="SUPFAM" id="SSF46785">
    <property type="entry name" value="Winged helix' DNA-binding domain"/>
    <property type="match status" value="1"/>
</dbReference>
<evidence type="ECO:0000259" key="6">
    <source>
        <dbReference type="PROSITE" id="PS50949"/>
    </source>
</evidence>
<evidence type="ECO:0000313" key="8">
    <source>
        <dbReference type="Proteomes" id="UP000199497"/>
    </source>
</evidence>
<dbReference type="GO" id="GO:0030170">
    <property type="term" value="F:pyridoxal phosphate binding"/>
    <property type="evidence" value="ECO:0007669"/>
    <property type="project" value="InterPro"/>
</dbReference>
<keyword evidence="2" id="KW-0663">Pyridoxal phosphate</keyword>
<dbReference type="PROSITE" id="PS50949">
    <property type="entry name" value="HTH_GNTR"/>
    <property type="match status" value="1"/>
</dbReference>
<comment type="similarity">
    <text evidence="1">In the C-terminal section; belongs to the class-I pyridoxal-phosphate-dependent aminotransferase family.</text>
</comment>
<dbReference type="CDD" id="cd07377">
    <property type="entry name" value="WHTH_GntR"/>
    <property type="match status" value="1"/>
</dbReference>
<dbReference type="Gene3D" id="1.10.10.10">
    <property type="entry name" value="Winged helix-like DNA-binding domain superfamily/Winged helix DNA-binding domain"/>
    <property type="match status" value="1"/>
</dbReference>
<dbReference type="STRING" id="405564.SAMN04487905_11114"/>
<evidence type="ECO:0000256" key="5">
    <source>
        <dbReference type="ARBA" id="ARBA00023163"/>
    </source>
</evidence>
<dbReference type="Proteomes" id="UP000199497">
    <property type="component" value="Unassembled WGS sequence"/>
</dbReference>
<dbReference type="InterPro" id="IPR015422">
    <property type="entry name" value="PyrdxlP-dep_Trfase_small"/>
</dbReference>
<dbReference type="AlphaFoldDB" id="A0A1H0W7G7"/>
<dbReference type="SUPFAM" id="SSF53383">
    <property type="entry name" value="PLP-dependent transferases"/>
    <property type="match status" value="1"/>
</dbReference>
<dbReference type="EMBL" id="FNJR01000011">
    <property type="protein sequence ID" value="SDP86690.1"/>
    <property type="molecule type" value="Genomic_DNA"/>
</dbReference>
<dbReference type="GO" id="GO:0003677">
    <property type="term" value="F:DNA binding"/>
    <property type="evidence" value="ECO:0007669"/>
    <property type="project" value="UniProtKB-KW"/>
</dbReference>
<keyword evidence="5" id="KW-0804">Transcription</keyword>
<protein>
    <recommendedName>
        <fullName evidence="6">HTH gntR-type domain-containing protein</fullName>
    </recommendedName>
</protein>
<dbReference type="Gene3D" id="3.40.640.10">
    <property type="entry name" value="Type I PLP-dependent aspartate aminotransferase-like (Major domain)"/>
    <property type="match status" value="1"/>
</dbReference>
<keyword evidence="3" id="KW-0805">Transcription regulation</keyword>
<dbReference type="PRINTS" id="PR00035">
    <property type="entry name" value="HTHGNTR"/>
</dbReference>
<dbReference type="InterPro" id="IPR051446">
    <property type="entry name" value="HTH_trans_reg/aminotransferase"/>
</dbReference>
<organism evidence="7 8">
    <name type="scientific">Actinopolyspora xinjiangensis</name>
    <dbReference type="NCBI Taxonomy" id="405564"/>
    <lineage>
        <taxon>Bacteria</taxon>
        <taxon>Bacillati</taxon>
        <taxon>Actinomycetota</taxon>
        <taxon>Actinomycetes</taxon>
        <taxon>Actinopolysporales</taxon>
        <taxon>Actinopolysporaceae</taxon>
        <taxon>Actinopolyspora</taxon>
    </lineage>
</organism>
<evidence type="ECO:0000256" key="4">
    <source>
        <dbReference type="ARBA" id="ARBA00023125"/>
    </source>
</evidence>
<reference evidence="8" key="1">
    <citation type="submission" date="2016-10" db="EMBL/GenBank/DDBJ databases">
        <authorList>
            <person name="Varghese N."/>
            <person name="Submissions S."/>
        </authorList>
    </citation>
    <scope>NUCLEOTIDE SEQUENCE [LARGE SCALE GENOMIC DNA]</scope>
    <source>
        <strain evidence="8">DSM 46732</strain>
    </source>
</reference>
<dbReference type="RefSeq" id="WP_211481419.1">
    <property type="nucleotide sequence ID" value="NZ_FNJR01000011.1"/>
</dbReference>
<proteinExistence type="inferred from homology"/>
<dbReference type="PANTHER" id="PTHR46577:SF1">
    <property type="entry name" value="HTH-TYPE TRANSCRIPTIONAL REGULATORY PROTEIN GABR"/>
    <property type="match status" value="1"/>
</dbReference>
<dbReference type="GO" id="GO:0003700">
    <property type="term" value="F:DNA-binding transcription factor activity"/>
    <property type="evidence" value="ECO:0007669"/>
    <property type="project" value="InterPro"/>
</dbReference>
<sequence length="478" mass="52484">MEIPEAGRVGAESMARLLGNWSPAGRPSAEALHSALRRLVLAGQLPPGTRLPPERELARRIGASRNLVTGALDRLREQGFVRSRRGAGSWIGLPPTAGGTADSGGWYPPREGESINFAQATPAAPTEVFEAVERVSEEFPARFHGHGYQPQGLTELRERVARRFEERGLPTDPDQVLITNGAQHAFALVLRTLLMPGQRVLLEHPTYPNALEAVRGVRALPLPVPMVEGRWDVELLEATLAQGAPRLAYLVPDFHNPTGALMSAAERERLGDALRRHRTTAVVDETLVDIDLSDEEPPPPLAAFAESRTITVGSASKSFWGGLRLGWLRAPHELVQRMVLGRAAIDLGSPVFEQLVLAELLEHADEASRRNRARIRCRRDCLVTALREHRPRWTFTLPEGGLSLWCHIGSRRAGRLVAAAEQRGVRLASPGRFAVEGDFEDRLRLPYSLPEDRLRQAVRRIAEADGSLTDSGASDLVT</sequence>
<dbReference type="Pfam" id="PF00392">
    <property type="entry name" value="GntR"/>
    <property type="match status" value="1"/>
</dbReference>
<dbReference type="InterPro" id="IPR036388">
    <property type="entry name" value="WH-like_DNA-bd_sf"/>
</dbReference>
<evidence type="ECO:0000256" key="1">
    <source>
        <dbReference type="ARBA" id="ARBA00005384"/>
    </source>
</evidence>
<dbReference type="InterPro" id="IPR004839">
    <property type="entry name" value="Aminotransferase_I/II_large"/>
</dbReference>
<keyword evidence="8" id="KW-1185">Reference proteome</keyword>
<dbReference type="SMART" id="SM00345">
    <property type="entry name" value="HTH_GNTR"/>
    <property type="match status" value="1"/>
</dbReference>
<dbReference type="CDD" id="cd00609">
    <property type="entry name" value="AAT_like"/>
    <property type="match status" value="1"/>
</dbReference>
<gene>
    <name evidence="7" type="ORF">SAMN04487905_11114</name>
</gene>
<dbReference type="Pfam" id="PF00155">
    <property type="entry name" value="Aminotran_1_2"/>
    <property type="match status" value="1"/>
</dbReference>
<dbReference type="InterPro" id="IPR015424">
    <property type="entry name" value="PyrdxlP-dep_Trfase"/>
</dbReference>
<dbReference type="InterPro" id="IPR015421">
    <property type="entry name" value="PyrdxlP-dep_Trfase_major"/>
</dbReference>
<evidence type="ECO:0000256" key="2">
    <source>
        <dbReference type="ARBA" id="ARBA00022898"/>
    </source>
</evidence>
<name>A0A1H0W7G7_9ACTN</name>
<feature type="domain" description="HTH gntR-type" evidence="6">
    <location>
        <begin position="26"/>
        <end position="94"/>
    </location>
</feature>